<dbReference type="GeneID" id="91989536"/>
<accession>A0ABR3BU70</accession>
<feature type="compositionally biased region" description="Polar residues" evidence="1">
    <location>
        <begin position="144"/>
        <end position="153"/>
    </location>
</feature>
<sequence>MRSALNPCDGQAGEDFCVRVCTNEDECLYTCLLHRRVGPINSSHRVPRYEHAHVPTLFDCSASYGRTRGLRVPRQGAEDSPAAMMASPGKMTDWRDIMSMIEGFGAMHQGRQAVIHSGHSLHSSSNFPLRPFTATPPTPGRPPKSSSAVESCNMSMQRISPAEAPTGDVLTGIADWKSMTNGLGGDGPA</sequence>
<organism evidence="2 3">
    <name type="scientific">Cryptococcus tetragattii IND107</name>
    <dbReference type="NCBI Taxonomy" id="1296105"/>
    <lineage>
        <taxon>Eukaryota</taxon>
        <taxon>Fungi</taxon>
        <taxon>Dikarya</taxon>
        <taxon>Basidiomycota</taxon>
        <taxon>Agaricomycotina</taxon>
        <taxon>Tremellomycetes</taxon>
        <taxon>Tremellales</taxon>
        <taxon>Cryptococcaceae</taxon>
        <taxon>Cryptococcus</taxon>
        <taxon>Cryptococcus gattii species complex</taxon>
    </lineage>
</organism>
<evidence type="ECO:0000256" key="1">
    <source>
        <dbReference type="SAM" id="MobiDB-lite"/>
    </source>
</evidence>
<comment type="caution">
    <text evidence="2">The sequence shown here is derived from an EMBL/GenBank/DDBJ whole genome shotgun (WGS) entry which is preliminary data.</text>
</comment>
<protein>
    <submittedName>
        <fullName evidence="2">Uncharacterized protein</fullName>
    </submittedName>
</protein>
<evidence type="ECO:0000313" key="3">
    <source>
        <dbReference type="Proteomes" id="UP000054399"/>
    </source>
</evidence>
<gene>
    <name evidence="2" type="ORF">I308_102680</name>
</gene>
<dbReference type="Proteomes" id="UP000054399">
    <property type="component" value="Unassembled WGS sequence"/>
</dbReference>
<reference evidence="3" key="1">
    <citation type="submission" date="2015-01" db="EMBL/GenBank/DDBJ databases">
        <title>The Genome Sequence of Cryptococcus gattii MMRL2647.</title>
        <authorList>
            <consortium name="The Broad Institute Genomics Platform"/>
            <person name="Cuomo C."/>
            <person name="Litvintseva A."/>
            <person name="Chen Y."/>
            <person name="Heitman J."/>
            <person name="Sun S."/>
            <person name="Springer D."/>
            <person name="Dromer F."/>
            <person name="Young S."/>
            <person name="Zeng Q."/>
            <person name="Gargeya S."/>
            <person name="Abouelleil A."/>
            <person name="Alvarado L."/>
            <person name="Chapman S.B."/>
            <person name="Gainer-Dewar J."/>
            <person name="Goldberg J."/>
            <person name="Griggs A."/>
            <person name="Gujja S."/>
            <person name="Hansen M."/>
            <person name="Howarth C."/>
            <person name="Imamovic A."/>
            <person name="Larimer J."/>
            <person name="Murphy C."/>
            <person name="Naylor J."/>
            <person name="Pearson M."/>
            <person name="Priest M."/>
            <person name="Roberts A."/>
            <person name="Saif S."/>
            <person name="Shea T."/>
            <person name="Sykes S."/>
            <person name="Wortman J."/>
            <person name="Nusbaum C."/>
            <person name="Birren B."/>
        </authorList>
    </citation>
    <scope>NUCLEOTIDE SEQUENCE [LARGE SCALE GENOMIC DNA]</scope>
    <source>
        <strain evidence="3">IND107</strain>
    </source>
</reference>
<name>A0ABR3BU70_9TREE</name>
<feature type="region of interest" description="Disordered" evidence="1">
    <location>
        <begin position="117"/>
        <end position="153"/>
    </location>
</feature>
<keyword evidence="3" id="KW-1185">Reference proteome</keyword>
<reference evidence="2 3" key="2">
    <citation type="submission" date="2024-01" db="EMBL/GenBank/DDBJ databases">
        <title>Comparative genomics of Cryptococcus and Kwoniella reveals pathogenesis evolution and contrasting modes of karyotype evolution via chromosome fusion or intercentromeric recombination.</title>
        <authorList>
            <person name="Coelho M.A."/>
            <person name="David-Palma M."/>
            <person name="Shea T."/>
            <person name="Bowers K."/>
            <person name="Mcginley-Smith S."/>
            <person name="Mohammad A.W."/>
            <person name="Gnirke A."/>
            <person name="Yurkov A.M."/>
            <person name="Nowrousian M."/>
            <person name="Sun S."/>
            <person name="Cuomo C.A."/>
            <person name="Heitman J."/>
        </authorList>
    </citation>
    <scope>NUCLEOTIDE SEQUENCE [LARGE SCALE GENOMIC DNA]</scope>
    <source>
        <strain evidence="2 3">IND107</strain>
    </source>
</reference>
<dbReference type="EMBL" id="ATAM02000004">
    <property type="protein sequence ID" value="KAL0250502.1"/>
    <property type="molecule type" value="Genomic_DNA"/>
</dbReference>
<proteinExistence type="predicted"/>
<dbReference type="RefSeq" id="XP_066614689.1">
    <property type="nucleotide sequence ID" value="XM_066757220.1"/>
</dbReference>
<evidence type="ECO:0000313" key="2">
    <source>
        <dbReference type="EMBL" id="KAL0250502.1"/>
    </source>
</evidence>